<protein>
    <submittedName>
        <fullName evidence="1">Uncharacterized protein</fullName>
    </submittedName>
</protein>
<dbReference type="EMBL" id="JAVREJ010000003">
    <property type="protein sequence ID" value="MDT0349015.1"/>
    <property type="molecule type" value="Genomic_DNA"/>
</dbReference>
<gene>
    <name evidence="1" type="ORF">RM445_05685</name>
</gene>
<organism evidence="1 2">
    <name type="scientific">Pseudonocardia charpentierae</name>
    <dbReference type="NCBI Taxonomy" id="3075545"/>
    <lineage>
        <taxon>Bacteria</taxon>
        <taxon>Bacillati</taxon>
        <taxon>Actinomycetota</taxon>
        <taxon>Actinomycetes</taxon>
        <taxon>Pseudonocardiales</taxon>
        <taxon>Pseudonocardiaceae</taxon>
        <taxon>Pseudonocardia</taxon>
    </lineage>
</organism>
<evidence type="ECO:0000313" key="2">
    <source>
        <dbReference type="Proteomes" id="UP001183202"/>
    </source>
</evidence>
<keyword evidence="2" id="KW-1185">Reference proteome</keyword>
<sequence length="101" mass="10505">MRPTDSGCGPDQRAGITVLGTADAAAPLAEELSAQAGVRSATARLTGPHAHPALHLRVTADDGASLVDLRRHIDEVAVPRLIGALELPALDTDVLLRLTTR</sequence>
<dbReference type="Proteomes" id="UP001183202">
    <property type="component" value="Unassembled WGS sequence"/>
</dbReference>
<comment type="caution">
    <text evidence="1">The sequence shown here is derived from an EMBL/GenBank/DDBJ whole genome shotgun (WGS) entry which is preliminary data.</text>
</comment>
<proteinExistence type="predicted"/>
<accession>A0ABU2N5I5</accession>
<evidence type="ECO:0000313" key="1">
    <source>
        <dbReference type="EMBL" id="MDT0349015.1"/>
    </source>
</evidence>
<reference evidence="2" key="1">
    <citation type="submission" date="2023-07" db="EMBL/GenBank/DDBJ databases">
        <title>30 novel species of actinomycetes from the DSMZ collection.</title>
        <authorList>
            <person name="Nouioui I."/>
        </authorList>
    </citation>
    <scope>NUCLEOTIDE SEQUENCE [LARGE SCALE GENOMIC DNA]</scope>
    <source>
        <strain evidence="2">DSM 45834</strain>
    </source>
</reference>
<name>A0ABU2N5I5_9PSEU</name>
<dbReference type="RefSeq" id="WP_311554985.1">
    <property type="nucleotide sequence ID" value="NZ_JAVREJ010000003.1"/>
</dbReference>